<evidence type="ECO:0000256" key="7">
    <source>
        <dbReference type="ARBA" id="ARBA00023136"/>
    </source>
</evidence>
<name>L7JXU3_TRAHO</name>
<evidence type="ECO:0000256" key="1">
    <source>
        <dbReference type="ARBA" id="ARBA00004141"/>
    </source>
</evidence>
<proteinExistence type="predicted"/>
<keyword evidence="6 10" id="KW-1133">Transmembrane helix</keyword>
<dbReference type="GO" id="GO:0061630">
    <property type="term" value="F:ubiquitin protein ligase activity"/>
    <property type="evidence" value="ECO:0007669"/>
    <property type="project" value="TreeGrafter"/>
</dbReference>
<dbReference type="InParanoid" id="L7JXU3"/>
<sequence length="346" mass="40053">MIPCHHKMSKTSGETLANKNNNDDNMLKKQEESDEDSHVAHKNDSDDGDTIVLSSRPINMTRRTMLSIGPGGIPIIRDIIIIETEASLSRLLYVLGLLFVYCVIMQSVLLLWERYYPRSCKLTVGAILWFFPFFYAIFNKKYVFIAVWVFYNLMLCILFKNVFFRPIDRNAPRRIYSFFNRFFQVCHFNVISCIVGMAASIIMQRSWLMNIFLVVFIYILYFAVLSQEIITFNSELMAFNVGYYSKDAVPAKVLTDPTCCALCDHKIDSQSITLNCTHKYHASCIKGWFLISKKEFCPLCKEKMGVEKLVDGFVKGEMYFAVFMDILRRGIVFCLMFVLVVLYGKL</sequence>
<evidence type="ECO:0000256" key="5">
    <source>
        <dbReference type="ARBA" id="ARBA00022833"/>
    </source>
</evidence>
<protein>
    <submittedName>
        <fullName evidence="12">Putative RING-containing E3 ubiquitin ligase</fullName>
        <ecNumber evidence="12">6.3.2.-</ecNumber>
    </submittedName>
</protein>
<evidence type="ECO:0000313" key="12">
    <source>
        <dbReference type="EMBL" id="ELQ76278.1"/>
    </source>
</evidence>
<keyword evidence="13" id="KW-1185">Reference proteome</keyword>
<dbReference type="PANTHER" id="PTHR13407">
    <property type="entry name" value="RNF121 PROTEIN"/>
    <property type="match status" value="1"/>
</dbReference>
<feature type="region of interest" description="Disordered" evidence="9">
    <location>
        <begin position="1"/>
        <end position="51"/>
    </location>
</feature>
<keyword evidence="3" id="KW-0479">Metal-binding</keyword>
<evidence type="ECO:0000256" key="2">
    <source>
        <dbReference type="ARBA" id="ARBA00022692"/>
    </source>
</evidence>
<keyword evidence="7 10" id="KW-0472">Membrane</keyword>
<dbReference type="Gene3D" id="3.30.40.10">
    <property type="entry name" value="Zinc/RING finger domain, C3HC4 (zinc finger)"/>
    <property type="match status" value="1"/>
</dbReference>
<dbReference type="PROSITE" id="PS50089">
    <property type="entry name" value="ZF_RING_2"/>
    <property type="match status" value="1"/>
</dbReference>
<dbReference type="GO" id="GO:0016874">
    <property type="term" value="F:ligase activity"/>
    <property type="evidence" value="ECO:0007669"/>
    <property type="project" value="UniProtKB-KW"/>
</dbReference>
<reference evidence="12 13" key="1">
    <citation type="journal article" date="2012" name="PLoS Pathog.">
        <title>The genome of the obligate intracellular parasite Trachipleistophora hominis: new insights into microsporidian genome dynamics and reductive evolution.</title>
        <authorList>
            <person name="Heinz E."/>
            <person name="Williams T.A."/>
            <person name="Nakjang S."/>
            <person name="Noel C.J."/>
            <person name="Swan D.C."/>
            <person name="Goldberg A.V."/>
            <person name="Harris S.R."/>
            <person name="Weinmaier T."/>
            <person name="Markert S."/>
            <person name="Becher D."/>
            <person name="Bernhardt J."/>
            <person name="Dagan T."/>
            <person name="Hacker C."/>
            <person name="Lucocq J.M."/>
            <person name="Schweder T."/>
            <person name="Rattei T."/>
            <person name="Hall N."/>
            <person name="Hirt R.P."/>
            <person name="Embley T.M."/>
        </authorList>
    </citation>
    <scope>NUCLEOTIDE SEQUENCE [LARGE SCALE GENOMIC DNA]</scope>
</reference>
<gene>
    <name evidence="12" type="ORF">THOM_0728</name>
</gene>
<accession>L7JXU3</accession>
<dbReference type="OrthoDB" id="8062037at2759"/>
<feature type="transmembrane region" description="Helical" evidence="10">
    <location>
        <begin position="119"/>
        <end position="137"/>
    </location>
</feature>
<evidence type="ECO:0000256" key="6">
    <source>
        <dbReference type="ARBA" id="ARBA00022989"/>
    </source>
</evidence>
<dbReference type="AlphaFoldDB" id="L7JXU3"/>
<evidence type="ECO:0000259" key="11">
    <source>
        <dbReference type="PROSITE" id="PS50089"/>
    </source>
</evidence>
<evidence type="ECO:0000256" key="4">
    <source>
        <dbReference type="ARBA" id="ARBA00022771"/>
    </source>
</evidence>
<dbReference type="GO" id="GO:0036503">
    <property type="term" value="P:ERAD pathway"/>
    <property type="evidence" value="ECO:0007669"/>
    <property type="project" value="TreeGrafter"/>
</dbReference>
<feature type="transmembrane region" description="Helical" evidence="10">
    <location>
        <begin position="143"/>
        <end position="162"/>
    </location>
</feature>
<dbReference type="EC" id="6.3.2.-" evidence="12"/>
<evidence type="ECO:0000313" key="13">
    <source>
        <dbReference type="Proteomes" id="UP000011185"/>
    </source>
</evidence>
<feature type="compositionally biased region" description="Basic and acidic residues" evidence="9">
    <location>
        <begin position="21"/>
        <end position="45"/>
    </location>
</feature>
<dbReference type="Proteomes" id="UP000011185">
    <property type="component" value="Unassembled WGS sequence"/>
</dbReference>
<dbReference type="OMA" id="PYWERTH"/>
<dbReference type="InterPro" id="IPR018957">
    <property type="entry name" value="Znf_C3HC4_RING-type"/>
</dbReference>
<dbReference type="InterPro" id="IPR040176">
    <property type="entry name" value="RNF121/RNF175"/>
</dbReference>
<dbReference type="VEuPathDB" id="MicrosporidiaDB:THOM_0728"/>
<feature type="transmembrane region" description="Helical" evidence="10">
    <location>
        <begin position="91"/>
        <end position="112"/>
    </location>
</feature>
<dbReference type="SMART" id="SM00184">
    <property type="entry name" value="RING"/>
    <property type="match status" value="1"/>
</dbReference>
<evidence type="ECO:0000256" key="8">
    <source>
        <dbReference type="PROSITE-ProRule" id="PRU00175"/>
    </source>
</evidence>
<dbReference type="SUPFAM" id="SSF57850">
    <property type="entry name" value="RING/U-box"/>
    <property type="match status" value="1"/>
</dbReference>
<keyword evidence="5" id="KW-0862">Zinc</keyword>
<dbReference type="InterPro" id="IPR001841">
    <property type="entry name" value="Znf_RING"/>
</dbReference>
<keyword evidence="2 10" id="KW-0812">Transmembrane</keyword>
<feature type="transmembrane region" description="Helical" evidence="10">
    <location>
        <begin position="326"/>
        <end position="344"/>
    </location>
</feature>
<organism evidence="12 13">
    <name type="scientific">Trachipleistophora hominis</name>
    <name type="common">Microsporidian parasite</name>
    <dbReference type="NCBI Taxonomy" id="72359"/>
    <lineage>
        <taxon>Eukaryota</taxon>
        <taxon>Fungi</taxon>
        <taxon>Fungi incertae sedis</taxon>
        <taxon>Microsporidia</taxon>
        <taxon>Pleistophoridae</taxon>
        <taxon>Trachipleistophora</taxon>
    </lineage>
</organism>
<comment type="subcellular location">
    <subcellularLocation>
        <location evidence="1">Membrane</location>
        <topology evidence="1">Multi-pass membrane protein</topology>
    </subcellularLocation>
</comment>
<dbReference type="EMBL" id="JH993857">
    <property type="protein sequence ID" value="ELQ76278.1"/>
    <property type="molecule type" value="Genomic_DNA"/>
</dbReference>
<evidence type="ECO:0000256" key="10">
    <source>
        <dbReference type="SAM" id="Phobius"/>
    </source>
</evidence>
<feature type="transmembrane region" description="Helical" evidence="10">
    <location>
        <begin position="182"/>
        <end position="201"/>
    </location>
</feature>
<dbReference type="GO" id="GO:0008270">
    <property type="term" value="F:zinc ion binding"/>
    <property type="evidence" value="ECO:0007669"/>
    <property type="project" value="UniProtKB-KW"/>
</dbReference>
<dbReference type="InterPro" id="IPR013083">
    <property type="entry name" value="Znf_RING/FYVE/PHD"/>
</dbReference>
<keyword evidence="4 8" id="KW-0863">Zinc-finger</keyword>
<feature type="transmembrane region" description="Helical" evidence="10">
    <location>
        <begin position="207"/>
        <end position="225"/>
    </location>
</feature>
<evidence type="ECO:0000256" key="9">
    <source>
        <dbReference type="SAM" id="MobiDB-lite"/>
    </source>
</evidence>
<dbReference type="HOGENOM" id="CLU_055016_0_0_1"/>
<dbReference type="GO" id="GO:0005789">
    <property type="term" value="C:endoplasmic reticulum membrane"/>
    <property type="evidence" value="ECO:0007669"/>
    <property type="project" value="TreeGrafter"/>
</dbReference>
<dbReference type="Pfam" id="PF00097">
    <property type="entry name" value="zf-C3HC4"/>
    <property type="match status" value="1"/>
</dbReference>
<dbReference type="GO" id="GO:0000139">
    <property type="term" value="C:Golgi membrane"/>
    <property type="evidence" value="ECO:0007669"/>
    <property type="project" value="TreeGrafter"/>
</dbReference>
<keyword evidence="12" id="KW-0436">Ligase</keyword>
<dbReference type="PANTHER" id="PTHR13407:SF0">
    <property type="entry name" value="FI05221P"/>
    <property type="match status" value="1"/>
</dbReference>
<evidence type="ECO:0000256" key="3">
    <source>
        <dbReference type="ARBA" id="ARBA00022723"/>
    </source>
</evidence>
<feature type="domain" description="RING-type" evidence="11">
    <location>
        <begin position="260"/>
        <end position="301"/>
    </location>
</feature>